<name>A0ABW9YVH6_9HYPH</name>
<sequence length="143" mass="15645">MARRVVMGRMPDGTFDLRISRRGVDALAADVNDSRQISFSAQRAARAKVGAAGQISSLNTWVSFGKTFADPPPTLAAVKINGRVIFNHYEYLPHPTEANAVFHGTPYCLVVQTARVKAIQAVSWGNHAFSAGDKYLFYTLSQD</sequence>
<gene>
    <name evidence="1" type="ORF">GR303_07165</name>
</gene>
<dbReference type="Proteomes" id="UP000818323">
    <property type="component" value="Unassembled WGS sequence"/>
</dbReference>
<reference evidence="1 2" key="1">
    <citation type="submission" date="2020-01" db="EMBL/GenBank/DDBJ databases">
        <title>Microvirga sp. nov., an arsenate reduction bacterium isolated from Tibet hotspring sediments.</title>
        <authorList>
            <person name="Yuan C.-G."/>
        </authorList>
    </citation>
    <scope>NUCLEOTIDE SEQUENCE [LARGE SCALE GENOMIC DNA]</scope>
    <source>
        <strain evidence="1 2">SYSU G3D203</strain>
    </source>
</reference>
<protein>
    <submittedName>
        <fullName evidence="1">Uncharacterized protein</fullName>
    </submittedName>
</protein>
<accession>A0ABW9YVH6</accession>
<dbReference type="EMBL" id="JAAAXJ010000003">
    <property type="protein sequence ID" value="NBJ24135.1"/>
    <property type="molecule type" value="Genomic_DNA"/>
</dbReference>
<evidence type="ECO:0000313" key="2">
    <source>
        <dbReference type="Proteomes" id="UP000818323"/>
    </source>
</evidence>
<evidence type="ECO:0000313" key="1">
    <source>
        <dbReference type="EMBL" id="NBJ24135.1"/>
    </source>
</evidence>
<proteinExistence type="predicted"/>
<comment type="caution">
    <text evidence="1">The sequence shown here is derived from an EMBL/GenBank/DDBJ whole genome shotgun (WGS) entry which is preliminary data.</text>
</comment>
<dbReference type="RefSeq" id="WP_161726021.1">
    <property type="nucleotide sequence ID" value="NZ_JAAAXI010000027.1"/>
</dbReference>
<keyword evidence="2" id="KW-1185">Reference proteome</keyword>
<organism evidence="1 2">
    <name type="scientific">Microvirga arsenatis</name>
    <dbReference type="NCBI Taxonomy" id="2692265"/>
    <lineage>
        <taxon>Bacteria</taxon>
        <taxon>Pseudomonadati</taxon>
        <taxon>Pseudomonadota</taxon>
        <taxon>Alphaproteobacteria</taxon>
        <taxon>Hyphomicrobiales</taxon>
        <taxon>Methylobacteriaceae</taxon>
        <taxon>Microvirga</taxon>
    </lineage>
</organism>